<name>A0A445FJM2_GLYSO</name>
<dbReference type="Pfam" id="PF13966">
    <property type="entry name" value="zf-RVT"/>
    <property type="match status" value="1"/>
</dbReference>
<reference evidence="4 5" key="1">
    <citation type="submission" date="2018-09" db="EMBL/GenBank/DDBJ databases">
        <title>A high-quality reference genome of wild soybean provides a powerful tool to mine soybean genomes.</title>
        <authorList>
            <person name="Xie M."/>
            <person name="Chung C.Y.L."/>
            <person name="Li M.-W."/>
            <person name="Wong F.-L."/>
            <person name="Chan T.-F."/>
            <person name="Lam H.-M."/>
        </authorList>
    </citation>
    <scope>NUCLEOTIDE SEQUENCE [LARGE SCALE GENOMIC DNA]</scope>
    <source>
        <strain evidence="5">cv. W05</strain>
        <tissue evidence="4">Hypocotyl of etiolated seedlings</tissue>
    </source>
</reference>
<dbReference type="InterPro" id="IPR024752">
    <property type="entry name" value="Myb/SANT-like_dom"/>
</dbReference>
<accession>A0A445FJM2</accession>
<dbReference type="EMBL" id="QZWG01000019">
    <property type="protein sequence ID" value="RZB49065.1"/>
    <property type="molecule type" value="Genomic_DNA"/>
</dbReference>
<dbReference type="Pfam" id="PF12776">
    <property type="entry name" value="Myb_DNA-bind_3"/>
    <property type="match status" value="2"/>
</dbReference>
<comment type="caution">
    <text evidence="4">The sequence shown here is derived from an EMBL/GenBank/DDBJ whole genome shotgun (WGS) entry which is preliminary data.</text>
</comment>
<organism evidence="4 5">
    <name type="scientific">Glycine soja</name>
    <name type="common">Wild soybean</name>
    <dbReference type="NCBI Taxonomy" id="3848"/>
    <lineage>
        <taxon>Eukaryota</taxon>
        <taxon>Viridiplantae</taxon>
        <taxon>Streptophyta</taxon>
        <taxon>Embryophyta</taxon>
        <taxon>Tracheophyta</taxon>
        <taxon>Spermatophyta</taxon>
        <taxon>Magnoliopsida</taxon>
        <taxon>eudicotyledons</taxon>
        <taxon>Gunneridae</taxon>
        <taxon>Pentapetalae</taxon>
        <taxon>rosids</taxon>
        <taxon>fabids</taxon>
        <taxon>Fabales</taxon>
        <taxon>Fabaceae</taxon>
        <taxon>Papilionoideae</taxon>
        <taxon>50 kb inversion clade</taxon>
        <taxon>NPAAA clade</taxon>
        <taxon>indigoferoid/millettioid clade</taxon>
        <taxon>Phaseoleae</taxon>
        <taxon>Glycine</taxon>
        <taxon>Glycine subgen. Soja</taxon>
    </lineage>
</organism>
<sequence>MGLGDASERLRTIWKPEMDRYFIDLMLEQVAQGRKFEDHLFSKRAWKHMSTKFNFQYEKDVLKNRHKTLRNLYRGLKNLLAQPGFSWNEKRSMVIAGNHVWDQYLKEMLHQRSHLIQANMEQSYPFYPRICEDADELLCDVRMDEDCGISTMENETDDCEQRASKETASSSGTRTQTYWRPPMDRYFINLMLAHVHQGNQFDGVFSKQAWVEMISSFHEKFGFEYSLEILKNRYKTLRRQYNLIKSLLQLDGFAWDETRQMVIADDCVWQDYIKAVTVSLPLQVKTAKTTYFMDSAKLKGVPGSRGVKQRGVGRIPNRVAEKLTQIQRRFLWGGGLDQKKIAWVKWDTICLPKDKGGLEIKDIRIFNRALLGKWRWNLMQQHDDLWAKILHSKYGGWRALDEGTSVTNESIWWQDLRSVIHEQGVQALLQSAIEWKVGCGDEVRFWEDCWLTDQESLRAKYPRLYQISCQQQQVIQDMGGHSENDWEWKLEWRRHLFDNEVQAAVSFLEDISRGHFDTRTSDCWVWKLEPSGQYSTRSAYRMLLEGATDQTVDEALQDLWQLNIPLKATIFAWRLIKDRIPTKGNLRRRQVQLNDSLCPFCSRQEEEASHLFFNCPRVLPLWWESLSWTKTVGAFSLIPRQNYMQHTLILKGKIPQSRWKCWWVALTWSIWQHRNRIVFLNETFNGPKLMEDAIFLVWSWLRQLEKGFAQPYNFWSRPYGSASLAGFYLVFAVPLICVIFDPNIDEKESSLPQGKHQNAVDFQTKCPQTSKTGQSPITPNSNEEQFSSVNELANIGQKQKRQLEKGSNSTSPKKSRNDEQGMAVALHEMAAVVSTVSAKNNDTSISIENVIEAVQALHAMDDDLVLDACDFLEDERNAKTFLALDAKLRKKWLIRKLCTQV</sequence>
<proteinExistence type="predicted"/>
<dbReference type="PANTHER" id="PTHR46929">
    <property type="entry name" value="EXPRESSED PROTEIN"/>
    <property type="match status" value="1"/>
</dbReference>
<dbReference type="Proteomes" id="UP000289340">
    <property type="component" value="Chromosome 19"/>
</dbReference>
<evidence type="ECO:0000313" key="4">
    <source>
        <dbReference type="EMBL" id="RZB49065.1"/>
    </source>
</evidence>
<feature type="region of interest" description="Disordered" evidence="1">
    <location>
        <begin position="797"/>
        <end position="820"/>
    </location>
</feature>
<feature type="domain" description="Myb/SANT-like" evidence="2">
    <location>
        <begin position="14"/>
        <end position="104"/>
    </location>
</feature>
<feature type="region of interest" description="Disordered" evidence="1">
    <location>
        <begin position="153"/>
        <end position="174"/>
    </location>
</feature>
<evidence type="ECO:0000256" key="1">
    <source>
        <dbReference type="SAM" id="MobiDB-lite"/>
    </source>
</evidence>
<gene>
    <name evidence="4" type="ORF">D0Y65_052172</name>
</gene>
<keyword evidence="5" id="KW-1185">Reference proteome</keyword>
<evidence type="ECO:0000259" key="2">
    <source>
        <dbReference type="Pfam" id="PF12776"/>
    </source>
</evidence>
<dbReference type="AlphaFoldDB" id="A0A445FJM2"/>
<feature type="domain" description="Myb/SANT-like" evidence="2">
    <location>
        <begin position="178"/>
        <end position="272"/>
    </location>
</feature>
<evidence type="ECO:0000259" key="3">
    <source>
        <dbReference type="Pfam" id="PF13966"/>
    </source>
</evidence>
<dbReference type="InterPro" id="IPR026960">
    <property type="entry name" value="RVT-Znf"/>
</dbReference>
<feature type="domain" description="Reverse transcriptase zinc-binding" evidence="3">
    <location>
        <begin position="534"/>
        <end position="622"/>
    </location>
</feature>
<evidence type="ECO:0000313" key="5">
    <source>
        <dbReference type="Proteomes" id="UP000289340"/>
    </source>
</evidence>
<protein>
    <submittedName>
        <fullName evidence="4">Putative ribonuclease H protein</fullName>
    </submittedName>
</protein>
<dbReference type="PANTHER" id="PTHR46929:SF33">
    <property type="entry name" value="L10-INTERACTING MYB DOMAIN-CONTAINING PROTEIN-LIKE ISOFORM X1"/>
    <property type="match status" value="1"/>
</dbReference>